<dbReference type="CDD" id="cd00009">
    <property type="entry name" value="AAA"/>
    <property type="match status" value="1"/>
</dbReference>
<proteinExistence type="predicted"/>
<dbReference type="Proteomes" id="UP000053246">
    <property type="component" value="Unassembled WGS sequence"/>
</dbReference>
<gene>
    <name evidence="3" type="ORF">ADL17_03090</name>
</gene>
<name>A0A9X0I790_9ACTN</name>
<reference evidence="3 4" key="1">
    <citation type="submission" date="2015-10" db="EMBL/GenBank/DDBJ databases">
        <authorList>
            <person name="Ju K.-S."/>
            <person name="Doroghazi J.R."/>
            <person name="Metcalf W.W."/>
        </authorList>
    </citation>
    <scope>NUCLEOTIDE SEQUENCE [LARGE SCALE GENOMIC DNA]</scope>
    <source>
        <strain evidence="3 4">NRRL B-24793</strain>
    </source>
</reference>
<evidence type="ECO:0000313" key="4">
    <source>
        <dbReference type="Proteomes" id="UP000053246"/>
    </source>
</evidence>
<feature type="domain" description="ATPase dynein-related AAA" evidence="2">
    <location>
        <begin position="162"/>
        <end position="292"/>
    </location>
</feature>
<dbReference type="Gene3D" id="3.40.50.300">
    <property type="entry name" value="P-loop containing nucleotide triphosphate hydrolases"/>
    <property type="match status" value="1"/>
</dbReference>
<keyword evidence="4" id="KW-1185">Reference proteome</keyword>
<dbReference type="AlphaFoldDB" id="A0A9X0I790"/>
<feature type="compositionally biased region" description="Low complexity" evidence="1">
    <location>
        <begin position="17"/>
        <end position="34"/>
    </location>
</feature>
<dbReference type="OMA" id="IGDMARQ"/>
<dbReference type="InterPro" id="IPR027417">
    <property type="entry name" value="P-loop_NTPase"/>
</dbReference>
<dbReference type="RefSeq" id="WP_013731315.1">
    <property type="nucleotide sequence ID" value="NZ_LMWI01000001.1"/>
</dbReference>
<feature type="region of interest" description="Disordered" evidence="1">
    <location>
        <begin position="1"/>
        <end position="34"/>
    </location>
</feature>
<dbReference type="GO" id="GO:0016887">
    <property type="term" value="F:ATP hydrolysis activity"/>
    <property type="evidence" value="ECO:0007669"/>
    <property type="project" value="InterPro"/>
</dbReference>
<dbReference type="InterPro" id="IPR011704">
    <property type="entry name" value="ATPase_dyneun-rel_AAA"/>
</dbReference>
<dbReference type="Pfam" id="PF07728">
    <property type="entry name" value="AAA_5"/>
    <property type="match status" value="1"/>
</dbReference>
<feature type="compositionally biased region" description="Pro residues" evidence="1">
    <location>
        <begin position="1"/>
        <end position="16"/>
    </location>
</feature>
<evidence type="ECO:0000256" key="1">
    <source>
        <dbReference type="SAM" id="MobiDB-lite"/>
    </source>
</evidence>
<sequence length="390" mass="40868">MTTPHPPTPPTGPPRTDPAAAGTGSTPTTEATSGRSGYLYRKVALHLADHPDDILKVGEITRAIGAPSTGAVFQALKKMAAAGHATHHRDPHHRFQITQAGIDAAGTLPPTAPRTRSTGSGGGRRSRPAPVPRPNGTLYHPRRLGKGWDVEELQRLRTQRVPVLLYGPPGTGKTAMVEAAFPDLLTVAGTGDTVVDDFLGSYNPIPGGGYEFIHGPLVTAMREGRVLLVDDATLIPPRVLAVLYPAMDGRGVITIPANGNETVQAVDGFYIVAGHNPGVHGAVLTEALASRFTVHLHVTTDWDLARALGVPKPVVDAAIDLNADLTAGKTMWAPQLRELLGFVTVRDQLGVAAALANLAGIAPEDARDDVTAALSRHTGTPITALALGKR</sequence>
<feature type="region of interest" description="Disordered" evidence="1">
    <location>
        <begin position="102"/>
        <end position="143"/>
    </location>
</feature>
<accession>A0A9X0I790</accession>
<dbReference type="InterPro" id="IPR050764">
    <property type="entry name" value="CbbQ/NirQ/NorQ/GpvN"/>
</dbReference>
<comment type="caution">
    <text evidence="3">The sequence shown here is derived from an EMBL/GenBank/DDBJ whole genome shotgun (WGS) entry which is preliminary data.</text>
</comment>
<protein>
    <submittedName>
        <fullName evidence="3">ATPase</fullName>
    </submittedName>
</protein>
<dbReference type="GO" id="GO:0005524">
    <property type="term" value="F:ATP binding"/>
    <property type="evidence" value="ECO:0007669"/>
    <property type="project" value="InterPro"/>
</dbReference>
<dbReference type="PANTHER" id="PTHR42759">
    <property type="entry name" value="MOXR FAMILY PROTEIN"/>
    <property type="match status" value="1"/>
</dbReference>
<dbReference type="PANTHER" id="PTHR42759:SF1">
    <property type="entry name" value="MAGNESIUM-CHELATASE SUBUNIT CHLD"/>
    <property type="match status" value="1"/>
</dbReference>
<evidence type="ECO:0000259" key="2">
    <source>
        <dbReference type="Pfam" id="PF07728"/>
    </source>
</evidence>
<evidence type="ECO:0000313" key="3">
    <source>
        <dbReference type="EMBL" id="KUJ48083.1"/>
    </source>
</evidence>
<dbReference type="EMBL" id="LMWI01000001">
    <property type="protein sequence ID" value="KUJ48083.1"/>
    <property type="molecule type" value="Genomic_DNA"/>
</dbReference>
<organism evidence="3 4">
    <name type="scientific">Micromonospora maris</name>
    <dbReference type="NCBI Taxonomy" id="1003110"/>
    <lineage>
        <taxon>Bacteria</taxon>
        <taxon>Bacillati</taxon>
        <taxon>Actinomycetota</taxon>
        <taxon>Actinomycetes</taxon>
        <taxon>Micromonosporales</taxon>
        <taxon>Micromonosporaceae</taxon>
        <taxon>Micromonospora</taxon>
    </lineage>
</organism>
<dbReference type="SUPFAM" id="SSF52540">
    <property type="entry name" value="P-loop containing nucleoside triphosphate hydrolases"/>
    <property type="match status" value="1"/>
</dbReference>